<keyword evidence="11" id="KW-1015">Disulfide bond</keyword>
<dbReference type="PANTHER" id="PTHR22950:SF244">
    <property type="entry name" value="NEUTRAL AMINO ACID TRANSPORTER 9"/>
    <property type="match status" value="1"/>
</dbReference>
<keyword evidence="9" id="KW-0915">Sodium</keyword>
<accession>A0A0D3KTT9</accession>
<reference evidence="18" key="2">
    <citation type="submission" date="2024-10" db="UniProtKB">
        <authorList>
            <consortium name="EnsemblProtists"/>
        </authorList>
    </citation>
    <scope>IDENTIFICATION</scope>
</reference>
<dbReference type="EnsemblProtists" id="EOD39174">
    <property type="protein sequence ID" value="EOD39174"/>
    <property type="gene ID" value="EMIHUDRAFT_108941"/>
</dbReference>
<keyword evidence="4 16" id="KW-0812">Transmembrane</keyword>
<evidence type="ECO:0000256" key="8">
    <source>
        <dbReference type="ARBA" id="ARBA00022989"/>
    </source>
</evidence>
<dbReference type="HOGENOM" id="CLU_416573_0_0_1"/>
<protein>
    <recommendedName>
        <fullName evidence="17">Amino acid transporter transmembrane domain-containing protein</fullName>
    </recommendedName>
</protein>
<evidence type="ECO:0000256" key="16">
    <source>
        <dbReference type="SAM" id="Phobius"/>
    </source>
</evidence>
<feature type="transmembrane region" description="Helical" evidence="16">
    <location>
        <begin position="606"/>
        <end position="626"/>
    </location>
</feature>
<keyword evidence="3" id="KW-0813">Transport</keyword>
<evidence type="ECO:0000256" key="2">
    <source>
        <dbReference type="ARBA" id="ARBA00004155"/>
    </source>
</evidence>
<keyword evidence="13" id="KW-0458">Lysosome</keyword>
<evidence type="ECO:0000256" key="12">
    <source>
        <dbReference type="ARBA" id="ARBA00023180"/>
    </source>
</evidence>
<organism evidence="18 19">
    <name type="scientific">Emiliania huxleyi (strain CCMP1516)</name>
    <dbReference type="NCBI Taxonomy" id="280463"/>
    <lineage>
        <taxon>Eukaryota</taxon>
        <taxon>Haptista</taxon>
        <taxon>Haptophyta</taxon>
        <taxon>Prymnesiophyceae</taxon>
        <taxon>Isochrysidales</taxon>
        <taxon>Noelaerhabdaceae</taxon>
        <taxon>Emiliania</taxon>
    </lineage>
</organism>
<keyword evidence="12" id="KW-0325">Glycoprotein</keyword>
<keyword evidence="6" id="KW-0967">Endosome</keyword>
<evidence type="ECO:0000256" key="11">
    <source>
        <dbReference type="ARBA" id="ARBA00023157"/>
    </source>
</evidence>
<keyword evidence="7" id="KW-0029">Amino-acid transport</keyword>
<feature type="transmembrane region" description="Helical" evidence="16">
    <location>
        <begin position="415"/>
        <end position="436"/>
    </location>
</feature>
<name>A0A0D3KTT9_EMIH1</name>
<dbReference type="STRING" id="2903.R1G055"/>
<evidence type="ECO:0000256" key="1">
    <source>
        <dbReference type="ARBA" id="ARBA00004107"/>
    </source>
</evidence>
<dbReference type="GO" id="GO:0005765">
    <property type="term" value="C:lysosomal membrane"/>
    <property type="evidence" value="ECO:0007669"/>
    <property type="project" value="UniProtKB-SubCell"/>
</dbReference>
<dbReference type="GO" id="GO:0046872">
    <property type="term" value="F:metal ion binding"/>
    <property type="evidence" value="ECO:0007669"/>
    <property type="project" value="UniProtKB-KW"/>
</dbReference>
<feature type="transmembrane region" description="Helical" evidence="16">
    <location>
        <begin position="666"/>
        <end position="687"/>
    </location>
</feature>
<dbReference type="PaxDb" id="2903-EOD39174"/>
<feature type="region of interest" description="Disordered" evidence="15">
    <location>
        <begin position="258"/>
        <end position="279"/>
    </location>
</feature>
<dbReference type="RefSeq" id="XP_005791603.1">
    <property type="nucleotide sequence ID" value="XM_005791546.1"/>
</dbReference>
<feature type="compositionally biased region" description="Basic and acidic residues" evidence="15">
    <location>
        <begin position="522"/>
        <end position="534"/>
    </location>
</feature>
<feature type="region of interest" description="Disordered" evidence="15">
    <location>
        <begin position="513"/>
        <end position="534"/>
    </location>
</feature>
<keyword evidence="10 16" id="KW-0472">Membrane</keyword>
<feature type="transmembrane region" description="Helical" evidence="16">
    <location>
        <begin position="285"/>
        <end position="303"/>
    </location>
</feature>
<keyword evidence="19" id="KW-1185">Reference proteome</keyword>
<reference evidence="19" key="1">
    <citation type="journal article" date="2013" name="Nature">
        <title>Pan genome of the phytoplankton Emiliania underpins its global distribution.</title>
        <authorList>
            <person name="Read B.A."/>
            <person name="Kegel J."/>
            <person name="Klute M.J."/>
            <person name="Kuo A."/>
            <person name="Lefebvre S.C."/>
            <person name="Maumus F."/>
            <person name="Mayer C."/>
            <person name="Miller J."/>
            <person name="Monier A."/>
            <person name="Salamov A."/>
            <person name="Young J."/>
            <person name="Aguilar M."/>
            <person name="Claverie J.M."/>
            <person name="Frickenhaus S."/>
            <person name="Gonzalez K."/>
            <person name="Herman E.K."/>
            <person name="Lin Y.C."/>
            <person name="Napier J."/>
            <person name="Ogata H."/>
            <person name="Sarno A.F."/>
            <person name="Shmutz J."/>
            <person name="Schroeder D."/>
            <person name="de Vargas C."/>
            <person name="Verret F."/>
            <person name="von Dassow P."/>
            <person name="Valentin K."/>
            <person name="Van de Peer Y."/>
            <person name="Wheeler G."/>
            <person name="Dacks J.B."/>
            <person name="Delwiche C.F."/>
            <person name="Dyhrman S.T."/>
            <person name="Glockner G."/>
            <person name="John U."/>
            <person name="Richards T."/>
            <person name="Worden A.Z."/>
            <person name="Zhang X."/>
            <person name="Grigoriev I.V."/>
            <person name="Allen A.E."/>
            <person name="Bidle K."/>
            <person name="Borodovsky M."/>
            <person name="Bowler C."/>
            <person name="Brownlee C."/>
            <person name="Cock J.M."/>
            <person name="Elias M."/>
            <person name="Gladyshev V.N."/>
            <person name="Groth M."/>
            <person name="Guda C."/>
            <person name="Hadaegh A."/>
            <person name="Iglesias-Rodriguez M.D."/>
            <person name="Jenkins J."/>
            <person name="Jones B.M."/>
            <person name="Lawson T."/>
            <person name="Leese F."/>
            <person name="Lindquist E."/>
            <person name="Lobanov A."/>
            <person name="Lomsadze A."/>
            <person name="Malik S.B."/>
            <person name="Marsh M.E."/>
            <person name="Mackinder L."/>
            <person name="Mock T."/>
            <person name="Mueller-Roeber B."/>
            <person name="Pagarete A."/>
            <person name="Parker M."/>
            <person name="Probert I."/>
            <person name="Quesneville H."/>
            <person name="Raines C."/>
            <person name="Rensing S.A."/>
            <person name="Riano-Pachon D.M."/>
            <person name="Richier S."/>
            <person name="Rokitta S."/>
            <person name="Shiraiwa Y."/>
            <person name="Soanes D.M."/>
            <person name="van der Giezen M."/>
            <person name="Wahlund T.M."/>
            <person name="Williams B."/>
            <person name="Wilson W."/>
            <person name="Wolfe G."/>
            <person name="Wurch L.L."/>
        </authorList>
    </citation>
    <scope>NUCLEOTIDE SEQUENCE</scope>
</reference>
<dbReference type="PANTHER" id="PTHR22950">
    <property type="entry name" value="AMINO ACID TRANSPORTER"/>
    <property type="match status" value="1"/>
</dbReference>
<dbReference type="GO" id="GO:0015179">
    <property type="term" value="F:L-amino acid transmembrane transporter activity"/>
    <property type="evidence" value="ECO:0007669"/>
    <property type="project" value="TreeGrafter"/>
</dbReference>
<feature type="transmembrane region" description="Helical" evidence="16">
    <location>
        <begin position="480"/>
        <end position="502"/>
    </location>
</feature>
<comment type="subcellular location">
    <subcellularLocation>
        <location evidence="1">Late endosome membrane</location>
        <topology evidence="1">Multi-pass membrane protein</topology>
    </subcellularLocation>
    <subcellularLocation>
        <location evidence="2">Lysosome membrane</location>
        <topology evidence="2">Multi-pass membrane protein</topology>
    </subcellularLocation>
</comment>
<dbReference type="GO" id="GO:0031902">
    <property type="term" value="C:late endosome membrane"/>
    <property type="evidence" value="ECO:0007669"/>
    <property type="project" value="UniProtKB-SubCell"/>
</dbReference>
<comment type="similarity">
    <text evidence="14">Belongs to the amino acid/polyamine transporter 2 family. SLC38A9 subfamily.</text>
</comment>
<sequence>MRLAVAQVYSTPDSIDVARRSWLAGVPAIFAGDLEDSSRNLRFVPGQDAFARRYGPSNHKFDNRPLALIRLANRTLEFDWLLVGDMDTCFHVDALRAALSPINPARRHFLGMPAPPGQTSCSSGKSILAGKCCSIQDLVHFSDCVLTVRRARHFRNSSIKHPHVANGRGYVYAFPHGGAGYVLSSGLLRAISEAQWSTCESELLEGGGDLRVGACVYHTTGVGLTELPGLLGNLSRHKEQPDARSAPLLDPENAVRCDTEGEAASGPSPQASEAPPPATKGSGSAALVFVLWNTMMGSTLLVMPSCFRESGWLLGLVLAVLCAGVSQYTCGVVLLHGMRLPDPQAEVADLAHAYLGRYGWGATLFASVGVCFGAACAMHGYLATSLNDLLVDSREQGGLGLASAWTSLSPNPKGVAAALVLALLLPLCSLRSMALLARLNGVGIACLFLILAFIGASAVANGLAPEALAPASLAQPSLKVLGTLALSFFIHSIAITIFRAAATPAHNARNLGAASRAQPGEIGRDQPRCTREGARCDPASLESAAARNSFLSVRQPPSLATPLLVARFAVVLQCVTVYPVLVYAIRTQTFCALVYRDPYPGALPVLGLNAIVLCATAAVSIFGLHIADVLRFTGAFAALVMVYAVPAGVQWAELAAAARSSRRARAARLALTGGLLCCGCLTVAVQFE</sequence>
<evidence type="ECO:0000259" key="17">
    <source>
        <dbReference type="Pfam" id="PF01490"/>
    </source>
</evidence>
<dbReference type="KEGG" id="ehx:EMIHUDRAFT_108941"/>
<dbReference type="InterPro" id="IPR013057">
    <property type="entry name" value="AA_transpt_TM"/>
</dbReference>
<evidence type="ECO:0000256" key="14">
    <source>
        <dbReference type="ARBA" id="ARBA00038442"/>
    </source>
</evidence>
<evidence type="ECO:0000313" key="18">
    <source>
        <dbReference type="EnsemblProtists" id="EOD39174"/>
    </source>
</evidence>
<evidence type="ECO:0000256" key="15">
    <source>
        <dbReference type="SAM" id="MobiDB-lite"/>
    </source>
</evidence>
<feature type="transmembrane region" description="Helical" evidence="16">
    <location>
        <begin position="632"/>
        <end position="654"/>
    </location>
</feature>
<dbReference type="Gene3D" id="3.90.550.50">
    <property type="match status" value="1"/>
</dbReference>
<proteinExistence type="inferred from homology"/>
<dbReference type="eggNOG" id="KOG1305">
    <property type="taxonomic scope" value="Eukaryota"/>
</dbReference>
<evidence type="ECO:0000256" key="7">
    <source>
        <dbReference type="ARBA" id="ARBA00022970"/>
    </source>
</evidence>
<evidence type="ECO:0000256" key="3">
    <source>
        <dbReference type="ARBA" id="ARBA00022448"/>
    </source>
</evidence>
<evidence type="ECO:0000313" key="19">
    <source>
        <dbReference type="Proteomes" id="UP000013827"/>
    </source>
</evidence>
<keyword evidence="5" id="KW-0479">Metal-binding</keyword>
<keyword evidence="8 16" id="KW-1133">Transmembrane helix</keyword>
<dbReference type="AlphaFoldDB" id="A0A0D3KTT9"/>
<feature type="transmembrane region" description="Helical" evidence="16">
    <location>
        <begin position="312"/>
        <end position="338"/>
    </location>
</feature>
<dbReference type="Proteomes" id="UP000013827">
    <property type="component" value="Unassembled WGS sequence"/>
</dbReference>
<evidence type="ECO:0000256" key="9">
    <source>
        <dbReference type="ARBA" id="ARBA00023053"/>
    </source>
</evidence>
<evidence type="ECO:0000256" key="13">
    <source>
        <dbReference type="ARBA" id="ARBA00023228"/>
    </source>
</evidence>
<feature type="transmembrane region" description="Helical" evidence="16">
    <location>
        <begin position="358"/>
        <end position="384"/>
    </location>
</feature>
<feature type="domain" description="Amino acid transporter transmembrane" evidence="17">
    <location>
        <begin position="287"/>
        <end position="506"/>
    </location>
</feature>
<evidence type="ECO:0000256" key="6">
    <source>
        <dbReference type="ARBA" id="ARBA00022753"/>
    </source>
</evidence>
<dbReference type="GeneID" id="17284444"/>
<evidence type="ECO:0000256" key="10">
    <source>
        <dbReference type="ARBA" id="ARBA00023136"/>
    </source>
</evidence>
<feature type="transmembrane region" description="Helical" evidence="16">
    <location>
        <begin position="442"/>
        <end position="460"/>
    </location>
</feature>
<evidence type="ECO:0000256" key="4">
    <source>
        <dbReference type="ARBA" id="ARBA00022692"/>
    </source>
</evidence>
<feature type="compositionally biased region" description="Low complexity" evidence="15">
    <location>
        <begin position="262"/>
        <end position="273"/>
    </location>
</feature>
<feature type="transmembrane region" description="Helical" evidence="16">
    <location>
        <begin position="564"/>
        <end position="585"/>
    </location>
</feature>
<dbReference type="Pfam" id="PF01490">
    <property type="entry name" value="Aa_trans"/>
    <property type="match status" value="1"/>
</dbReference>
<evidence type="ECO:0000256" key="5">
    <source>
        <dbReference type="ARBA" id="ARBA00022723"/>
    </source>
</evidence>